<reference evidence="2 3" key="1">
    <citation type="journal article" date="2024" name="BMC Biol.">
        <title>Comparative genomics of Ascetosporea gives new insight into the evolutionary basis for animal parasitism in Rhizaria.</title>
        <authorList>
            <person name="Hiltunen Thoren M."/>
            <person name="Onut-Brannstrom I."/>
            <person name="Alfjorden A."/>
            <person name="Peckova H."/>
            <person name="Swords F."/>
            <person name="Hooper C."/>
            <person name="Holzer A.S."/>
            <person name="Bass D."/>
            <person name="Burki F."/>
        </authorList>
    </citation>
    <scope>NUCLEOTIDE SEQUENCE [LARGE SCALE GENOMIC DNA]</scope>
    <source>
        <strain evidence="2">20-A016</strain>
    </source>
</reference>
<dbReference type="InterPro" id="IPR021145">
    <property type="entry name" value="Portal_protein_SPP1_Gp6-like"/>
</dbReference>
<comment type="caution">
    <text evidence="2">The sequence shown here is derived from an EMBL/GenBank/DDBJ whole genome shotgun (WGS) entry which is preliminary data.</text>
</comment>
<dbReference type="Pfam" id="PF05133">
    <property type="entry name" value="SPP1_portal"/>
    <property type="match status" value="1"/>
</dbReference>
<feature type="compositionally biased region" description="Polar residues" evidence="1">
    <location>
        <begin position="1"/>
        <end position="13"/>
    </location>
</feature>
<feature type="non-terminal residue" evidence="2">
    <location>
        <position position="51"/>
    </location>
</feature>
<gene>
    <name evidence="2" type="ORF">MHBO_004999</name>
</gene>
<feature type="region of interest" description="Disordered" evidence="1">
    <location>
        <begin position="1"/>
        <end position="21"/>
    </location>
</feature>
<organism evidence="2 3">
    <name type="scientific">Bonamia ostreae</name>
    <dbReference type="NCBI Taxonomy" id="126728"/>
    <lineage>
        <taxon>Eukaryota</taxon>
        <taxon>Sar</taxon>
        <taxon>Rhizaria</taxon>
        <taxon>Endomyxa</taxon>
        <taxon>Ascetosporea</taxon>
        <taxon>Haplosporida</taxon>
        <taxon>Bonamia</taxon>
    </lineage>
</organism>
<accession>A0ABV2AUU4</accession>
<protein>
    <submittedName>
        <fullName evidence="2">Uncharacterized protein</fullName>
    </submittedName>
</protein>
<dbReference type="EMBL" id="JBDODL010006160">
    <property type="protein sequence ID" value="MES1923428.1"/>
    <property type="molecule type" value="Genomic_DNA"/>
</dbReference>
<evidence type="ECO:0000313" key="3">
    <source>
        <dbReference type="Proteomes" id="UP001439008"/>
    </source>
</evidence>
<sequence length="51" mass="5912">EDKLKTNATQKGTISEKTRLSNHPWVKDVDKEMQAIEDEEPDMLEDEEPIV</sequence>
<proteinExistence type="predicted"/>
<evidence type="ECO:0000256" key="1">
    <source>
        <dbReference type="SAM" id="MobiDB-lite"/>
    </source>
</evidence>
<dbReference type="Proteomes" id="UP001439008">
    <property type="component" value="Unassembled WGS sequence"/>
</dbReference>
<feature type="non-terminal residue" evidence="2">
    <location>
        <position position="1"/>
    </location>
</feature>
<evidence type="ECO:0000313" key="2">
    <source>
        <dbReference type="EMBL" id="MES1923428.1"/>
    </source>
</evidence>
<keyword evidence="3" id="KW-1185">Reference proteome</keyword>
<name>A0ABV2AUU4_9EUKA</name>